<gene>
    <name evidence="3" type="ORF">FB563_4285</name>
</gene>
<evidence type="ECO:0000256" key="2">
    <source>
        <dbReference type="SAM" id="Phobius"/>
    </source>
</evidence>
<evidence type="ECO:0000313" key="3">
    <source>
        <dbReference type="EMBL" id="TQK99219.1"/>
    </source>
</evidence>
<reference evidence="3 4" key="1">
    <citation type="submission" date="2019-06" db="EMBL/GenBank/DDBJ databases">
        <title>Sequencing the genomes of 1000 actinobacteria strains.</title>
        <authorList>
            <person name="Klenk H.-P."/>
        </authorList>
    </citation>
    <scope>NUCLEOTIDE SEQUENCE [LARGE SCALE GENOMIC DNA]</scope>
    <source>
        <strain evidence="3 4">DSM 41929</strain>
    </source>
</reference>
<accession>A0A542UJH9</accession>
<sequence length="393" mass="43003">MTVRGNSPDLAGSERGGACVHTGMEPHTPPPRLRQPEGCLTVAIRVPLRIVVLVLVVPVRMVWDALAVTGRFLRDTVLRPLGRALLWAGKALFVWPLVGLWRYVLVPVGRVLARLGAVLVLVPAVWCHRYVLTPVGHAVARLARGVGAGLAWLYVRVLTPIGHAVTWLLTCVGAVFAAVGMGLYTAVAWLARYLLVVPARWLYDRVLAPVGRAVTWCVRGLGWLLGVIGTGIGLALYWTLRVLFVLPALALWRWVLAPVGRFLALVAREVGEALGHAWRIAGRISRAVGRVLATLFRWIFVEPLRRVYRTVLTPLGHLVRDAVLRPVAEGARVLGRAVREALAGARETVRQARADFGRMLFGEPRRPDPVDRREPQGPAARTLGSSTTALTKD</sequence>
<feature type="transmembrane region" description="Helical" evidence="2">
    <location>
        <begin position="167"/>
        <end position="195"/>
    </location>
</feature>
<proteinExistence type="predicted"/>
<dbReference type="Proteomes" id="UP000318103">
    <property type="component" value="Unassembled WGS sequence"/>
</dbReference>
<feature type="compositionally biased region" description="Basic and acidic residues" evidence="1">
    <location>
        <begin position="363"/>
        <end position="375"/>
    </location>
</feature>
<feature type="transmembrane region" description="Helical" evidence="2">
    <location>
        <begin position="84"/>
        <end position="105"/>
    </location>
</feature>
<dbReference type="AlphaFoldDB" id="A0A542UJH9"/>
<keyword evidence="2" id="KW-1133">Transmembrane helix</keyword>
<keyword evidence="4" id="KW-1185">Reference proteome</keyword>
<comment type="caution">
    <text evidence="3">The sequence shown here is derived from an EMBL/GenBank/DDBJ whole genome shotgun (WGS) entry which is preliminary data.</text>
</comment>
<evidence type="ECO:0000313" key="4">
    <source>
        <dbReference type="Proteomes" id="UP000318103"/>
    </source>
</evidence>
<feature type="transmembrane region" description="Helical" evidence="2">
    <location>
        <begin position="111"/>
        <end position="131"/>
    </location>
</feature>
<feature type="transmembrane region" description="Helical" evidence="2">
    <location>
        <begin position="42"/>
        <end position="63"/>
    </location>
</feature>
<name>A0A542UJH9_9ACTN</name>
<dbReference type="STRING" id="164348.BFF78_28005"/>
<organism evidence="3 4">
    <name type="scientific">Streptomyces puniciscabiei</name>
    <dbReference type="NCBI Taxonomy" id="164348"/>
    <lineage>
        <taxon>Bacteria</taxon>
        <taxon>Bacillati</taxon>
        <taxon>Actinomycetota</taxon>
        <taxon>Actinomycetes</taxon>
        <taxon>Kitasatosporales</taxon>
        <taxon>Streptomycetaceae</taxon>
        <taxon>Streptomyces</taxon>
    </lineage>
</organism>
<feature type="region of interest" description="Disordered" evidence="1">
    <location>
        <begin position="361"/>
        <end position="393"/>
    </location>
</feature>
<feature type="region of interest" description="Disordered" evidence="1">
    <location>
        <begin position="1"/>
        <end position="32"/>
    </location>
</feature>
<keyword evidence="2" id="KW-0812">Transmembrane</keyword>
<feature type="transmembrane region" description="Helical" evidence="2">
    <location>
        <begin position="216"/>
        <end position="238"/>
    </location>
</feature>
<protein>
    <submittedName>
        <fullName evidence="3">Uncharacterized protein</fullName>
    </submittedName>
</protein>
<keyword evidence="2" id="KW-0472">Membrane</keyword>
<feature type="compositionally biased region" description="Polar residues" evidence="1">
    <location>
        <begin position="383"/>
        <end position="393"/>
    </location>
</feature>
<dbReference type="EMBL" id="VFNX01000001">
    <property type="protein sequence ID" value="TQK99219.1"/>
    <property type="molecule type" value="Genomic_DNA"/>
</dbReference>
<evidence type="ECO:0000256" key="1">
    <source>
        <dbReference type="SAM" id="MobiDB-lite"/>
    </source>
</evidence>